<proteinExistence type="predicted"/>
<accession>A0ABX8ACS5</accession>
<keyword evidence="2" id="KW-1185">Reference proteome</keyword>
<name>A0ABX8ACS5_9BRAD</name>
<sequence>MREAEISDTGIAVMCDIARAAGFDLDPDKQAVVDALIAQGLVAATGKAEPDPKFEVTAKGQRALDARGVGVNEA</sequence>
<dbReference type="EMBL" id="CP036498">
    <property type="protein sequence ID" value="QUS41566.1"/>
    <property type="molecule type" value="Genomic_DNA"/>
</dbReference>
<protein>
    <submittedName>
        <fullName evidence="1">Uncharacterized protein</fullName>
    </submittedName>
</protein>
<dbReference type="Proteomes" id="UP000682843">
    <property type="component" value="Chromosome"/>
</dbReference>
<gene>
    <name evidence="1" type="ORF">RPMA_23990</name>
</gene>
<organism evidence="1 2">
    <name type="scientific">Tardiphaga alba</name>
    <dbReference type="NCBI Taxonomy" id="340268"/>
    <lineage>
        <taxon>Bacteria</taxon>
        <taxon>Pseudomonadati</taxon>
        <taxon>Pseudomonadota</taxon>
        <taxon>Alphaproteobacteria</taxon>
        <taxon>Hyphomicrobiales</taxon>
        <taxon>Nitrobacteraceae</taxon>
        <taxon>Tardiphaga</taxon>
    </lineage>
</organism>
<dbReference type="RefSeq" id="WP_211910207.1">
    <property type="nucleotide sequence ID" value="NZ_CP036498.1"/>
</dbReference>
<evidence type="ECO:0000313" key="1">
    <source>
        <dbReference type="EMBL" id="QUS41566.1"/>
    </source>
</evidence>
<reference evidence="1 2" key="1">
    <citation type="submission" date="2019-02" db="EMBL/GenBank/DDBJ databases">
        <title>Emended description of the genus Rhodopseudomonas and description of Rhodopseudomonas albus sp. nov., a non-phototrophic, heavy-metal-tolerant bacterium isolated from garden soil.</title>
        <authorList>
            <person name="Bao Z."/>
            <person name="Cao W.W."/>
            <person name="Sato Y."/>
            <person name="Nishizawa T."/>
            <person name="Zhao J."/>
            <person name="Guo Y."/>
            <person name="Ohta H."/>
        </authorList>
    </citation>
    <scope>NUCLEOTIDE SEQUENCE [LARGE SCALE GENOMIC DNA]</scope>
    <source>
        <strain evidence="1 2">SK50-23</strain>
    </source>
</reference>
<evidence type="ECO:0000313" key="2">
    <source>
        <dbReference type="Proteomes" id="UP000682843"/>
    </source>
</evidence>